<dbReference type="InterPro" id="IPR000477">
    <property type="entry name" value="RT_dom"/>
</dbReference>
<feature type="region of interest" description="Disordered" evidence="6">
    <location>
        <begin position="189"/>
        <end position="211"/>
    </location>
</feature>
<evidence type="ECO:0000259" key="7">
    <source>
        <dbReference type="PROSITE" id="PS50994"/>
    </source>
</evidence>
<gene>
    <name evidence="8" type="ORF">FSB_LOCUS30660</name>
</gene>
<evidence type="ECO:0000313" key="8">
    <source>
        <dbReference type="EMBL" id="SPD02778.1"/>
    </source>
</evidence>
<keyword evidence="4" id="KW-0378">Hydrolase</keyword>
<dbReference type="SUPFAM" id="SSF56672">
    <property type="entry name" value="DNA/RNA polymerases"/>
    <property type="match status" value="1"/>
</dbReference>
<dbReference type="CDD" id="cd00303">
    <property type="entry name" value="retropepsin_like"/>
    <property type="match status" value="1"/>
</dbReference>
<keyword evidence="4" id="KW-0255">Endonuclease</keyword>
<dbReference type="FunFam" id="3.30.70.270:FF:000020">
    <property type="entry name" value="Transposon Tf2-6 polyprotein-like Protein"/>
    <property type="match status" value="1"/>
</dbReference>
<dbReference type="InterPro" id="IPR036397">
    <property type="entry name" value="RNaseH_sf"/>
</dbReference>
<dbReference type="Pfam" id="PF03732">
    <property type="entry name" value="Retrotrans_gag"/>
    <property type="match status" value="1"/>
</dbReference>
<dbReference type="InterPro" id="IPR050951">
    <property type="entry name" value="Retrovirus_Pol_polyprotein"/>
</dbReference>
<dbReference type="InterPro" id="IPR001584">
    <property type="entry name" value="Integrase_cat-core"/>
</dbReference>
<name>A0A2N9GTH3_FAGSY</name>
<dbReference type="EMBL" id="OIVN01002336">
    <property type="protein sequence ID" value="SPD02778.1"/>
    <property type="molecule type" value="Genomic_DNA"/>
</dbReference>
<dbReference type="Gene3D" id="3.30.420.10">
    <property type="entry name" value="Ribonuclease H-like superfamily/Ribonuclease H"/>
    <property type="match status" value="1"/>
</dbReference>
<dbReference type="InterPro" id="IPR043128">
    <property type="entry name" value="Rev_trsase/Diguanyl_cyclase"/>
</dbReference>
<dbReference type="GO" id="GO:0004519">
    <property type="term" value="F:endonuclease activity"/>
    <property type="evidence" value="ECO:0007669"/>
    <property type="project" value="UniProtKB-KW"/>
</dbReference>
<dbReference type="Pfam" id="PF17921">
    <property type="entry name" value="Integrase_H2C2"/>
    <property type="match status" value="1"/>
</dbReference>
<evidence type="ECO:0000256" key="1">
    <source>
        <dbReference type="ARBA" id="ARBA00022679"/>
    </source>
</evidence>
<dbReference type="GO" id="GO:0015074">
    <property type="term" value="P:DNA integration"/>
    <property type="evidence" value="ECO:0007669"/>
    <property type="project" value="InterPro"/>
</dbReference>
<dbReference type="Pfam" id="PF17919">
    <property type="entry name" value="RT_RNaseH_2"/>
    <property type="match status" value="1"/>
</dbReference>
<dbReference type="Pfam" id="PF00078">
    <property type="entry name" value="RVT_1"/>
    <property type="match status" value="1"/>
</dbReference>
<dbReference type="InterPro" id="IPR012337">
    <property type="entry name" value="RNaseH-like_sf"/>
</dbReference>
<feature type="domain" description="Integrase catalytic" evidence="7">
    <location>
        <begin position="1202"/>
        <end position="1366"/>
    </location>
</feature>
<dbReference type="Gene3D" id="3.10.10.10">
    <property type="entry name" value="HIV Type 1 Reverse Transcriptase, subunit A, domain 1"/>
    <property type="match status" value="1"/>
</dbReference>
<dbReference type="PANTHER" id="PTHR37984:SF5">
    <property type="entry name" value="PROTEIN NYNRIN-LIKE"/>
    <property type="match status" value="1"/>
</dbReference>
<dbReference type="InterPro" id="IPR041588">
    <property type="entry name" value="Integrase_H2C2"/>
</dbReference>
<keyword evidence="2" id="KW-0548">Nucleotidyltransferase</keyword>
<evidence type="ECO:0000256" key="6">
    <source>
        <dbReference type="SAM" id="MobiDB-lite"/>
    </source>
</evidence>
<protein>
    <recommendedName>
        <fullName evidence="7">Integrase catalytic domain-containing protein</fullName>
    </recommendedName>
</protein>
<accession>A0A2N9GTH3</accession>
<dbReference type="InterPro" id="IPR041577">
    <property type="entry name" value="RT_RNaseH_2"/>
</dbReference>
<dbReference type="InterPro" id="IPR043502">
    <property type="entry name" value="DNA/RNA_pol_sf"/>
</dbReference>
<dbReference type="PANTHER" id="PTHR37984">
    <property type="entry name" value="PROTEIN CBG26694"/>
    <property type="match status" value="1"/>
</dbReference>
<dbReference type="InterPro" id="IPR021109">
    <property type="entry name" value="Peptidase_aspartic_dom_sf"/>
</dbReference>
<dbReference type="InterPro" id="IPR005162">
    <property type="entry name" value="Retrotrans_gag_dom"/>
</dbReference>
<keyword evidence="5" id="KW-0511">Multifunctional enzyme</keyword>
<dbReference type="PROSITE" id="PS50994">
    <property type="entry name" value="INTEGRASE"/>
    <property type="match status" value="1"/>
</dbReference>
<keyword evidence="3" id="KW-0540">Nuclease</keyword>
<dbReference type="CDD" id="cd01647">
    <property type="entry name" value="RT_LTR"/>
    <property type="match status" value="1"/>
</dbReference>
<dbReference type="GO" id="GO:0016779">
    <property type="term" value="F:nucleotidyltransferase activity"/>
    <property type="evidence" value="ECO:0007669"/>
    <property type="project" value="UniProtKB-KW"/>
</dbReference>
<dbReference type="Gene3D" id="2.40.70.10">
    <property type="entry name" value="Acid Proteases"/>
    <property type="match status" value="1"/>
</dbReference>
<dbReference type="Gene3D" id="3.30.70.270">
    <property type="match status" value="2"/>
</dbReference>
<proteinExistence type="predicted"/>
<sequence length="1515" mass="174823">MAEERVIPPEAPRMTMYQLLHPTQSSIPSCIMFPPNAPHVEIKQGLMAILPDFRGLENENPYVHVRAFKEVIGSFYVQNVIETAKLRFFPFSLKDKAKGWLYTVKPRSIGSWGEMTQEFYKKFFPPHKDTYNFCPTHGYDTWRLVSYFYEGLQPRDRQFVQIACGGEFLQKEPEDAMDYLDEIAENSNTWNGPSPLDSTNRNRSGATTSGGSIFKLREEDNLSAKISFLTKEIEALKLKGSRGVNAVYREEPMEACRICQELDHTTSDCKSLPQFLNVPEEQVCAFNQYRPNNASYSNNYNPNMRNHPYLSYKSDNVLNPPPPRNNFVPSSSSSRPPLEDVLGTFMQKQSEQNQRFETMFTRMDEEVRETKNHLAKLTNALSATEKGKLPSQTQPNPNNQSVKIVSKDNHEECKTVTILRSGKAIGEEDESGTPKVKEAEPCLIPTPFPQALRLPKNLDVTTEILEHLHQVKVNLPLLHIIKQMPAYAKVIKDLCTVKRKHHLKKTAFLTEQLADRSVRTPKGMVEDVLIKIENFYYPVDFIILDTEPTLHPDNGIPIILGRPFLATANALINCRNGRMKITFGSMTAELNIFNVMRQQLEDDECHYVNLVDTVVLEEEQVMAVNEPWRPRFEELPETEKKPMPSSPGETFPVVISAALNEEQEEDDCKTSREPQRRLNPTMKDVVKNEVIKLLDAGIIYPISDSKWVSPTQVVPKKSGITVVKNANDELIPTRLVTGWRMCIDYRKLNSATRKDHFPLPFIDQILERVAGHEYYCFLDGYSGYYQIEIALEDQGKTTFTCPFGTFAFRRMPFGLCNAPATFQRCMVSIFSDMVEKFMEVFMDDLSVFGDSFDDCLNNLKLVLARCVEKGLVLNWEKCHFMVTSGIVLGHVVSSKGIEVDKAKVDLILNLPTPKTVRDVRSFLGHAGFYRRFIKDFSAISRPLCNLLLKESTFEWTESCEVAFKKLVQLLTSAPIMQAPDWSLPFEIMCDASDYAVGAVLEKELLAVVFALDKFRSYLMGTSIVVFTDHAALRNSIFRSKTRKEWRTWWQIIYPRLTFEEVKEEIPIRDSFPDEQLFAVTKLPWYAHIVNYLVKDFIPETWTAQDRRKFFVEVRNFYWDDPYLFKYCPDQILRRCIPDNETFSVIKFCHTEACGGHFSVKKTTAKILQCGFYWPTMFKDTHNFCKRCLECQKLGRVTRRNMMPMSPILEIEVFDCWGIDFMGPFPQSFGNLYILLAVDYVSKWVEAIACKVNDHKVVLKFLREHIFSRFGMPKAVISDNGKHFCNRPFEVLVKKYGVVHRLSTSYHPQTCGQVELANREIKQILEKTVSPNRKDWSLRLTDALWAYRTAYKGPLGMSPYRLVYGKPCHLPVEMEHRAYWAIKAFNFDLKEASELRKFQMSELEELRNEAYISTRHYKERMKLFHDKKIVRKTFEPNQTVLLYDSKLHTFSGKLRTRWDGPYIVKEVFDYGAVVIEDPRDGRILKVNGQRLRPYLGEVVPAEEIMSLELPTYGDAS</sequence>
<organism evidence="8">
    <name type="scientific">Fagus sylvatica</name>
    <name type="common">Beechnut</name>
    <dbReference type="NCBI Taxonomy" id="28930"/>
    <lineage>
        <taxon>Eukaryota</taxon>
        <taxon>Viridiplantae</taxon>
        <taxon>Streptophyta</taxon>
        <taxon>Embryophyta</taxon>
        <taxon>Tracheophyta</taxon>
        <taxon>Spermatophyta</taxon>
        <taxon>Magnoliopsida</taxon>
        <taxon>eudicotyledons</taxon>
        <taxon>Gunneridae</taxon>
        <taxon>Pentapetalae</taxon>
        <taxon>rosids</taxon>
        <taxon>fabids</taxon>
        <taxon>Fagales</taxon>
        <taxon>Fagaceae</taxon>
        <taxon>Fagus</taxon>
    </lineage>
</organism>
<dbReference type="GO" id="GO:0003676">
    <property type="term" value="F:nucleic acid binding"/>
    <property type="evidence" value="ECO:0007669"/>
    <property type="project" value="InterPro"/>
</dbReference>
<evidence type="ECO:0000256" key="2">
    <source>
        <dbReference type="ARBA" id="ARBA00022695"/>
    </source>
</evidence>
<dbReference type="Pfam" id="PF00665">
    <property type="entry name" value="rve"/>
    <property type="match status" value="1"/>
</dbReference>
<evidence type="ECO:0000256" key="3">
    <source>
        <dbReference type="ARBA" id="ARBA00022722"/>
    </source>
</evidence>
<keyword evidence="1" id="KW-0808">Transferase</keyword>
<reference evidence="8" key="1">
    <citation type="submission" date="2018-02" db="EMBL/GenBank/DDBJ databases">
        <authorList>
            <person name="Cohen D.B."/>
            <person name="Kent A.D."/>
        </authorList>
    </citation>
    <scope>NUCLEOTIDE SEQUENCE</scope>
</reference>
<dbReference type="Gene3D" id="1.10.340.70">
    <property type="match status" value="1"/>
</dbReference>
<evidence type="ECO:0000256" key="5">
    <source>
        <dbReference type="ARBA" id="ARBA00023268"/>
    </source>
</evidence>
<evidence type="ECO:0000256" key="4">
    <source>
        <dbReference type="ARBA" id="ARBA00022759"/>
    </source>
</evidence>
<dbReference type="SUPFAM" id="SSF53098">
    <property type="entry name" value="Ribonuclease H-like"/>
    <property type="match status" value="1"/>
</dbReference>